<dbReference type="GO" id="GO:0004190">
    <property type="term" value="F:aspartic-type endopeptidase activity"/>
    <property type="evidence" value="ECO:0007669"/>
    <property type="project" value="InterPro"/>
</dbReference>
<dbReference type="RefSeq" id="WP_006546176.1">
    <property type="nucleotide sequence ID" value="NZ_DS999540.1"/>
</dbReference>
<feature type="transmembrane region" description="Helical" evidence="2">
    <location>
        <begin position="103"/>
        <end position="121"/>
    </location>
</feature>
<comment type="similarity">
    <text evidence="1">Belongs to the peptidase A24 family.</text>
</comment>
<dbReference type="Proteomes" id="UP000010301">
    <property type="component" value="Unassembled WGS sequence"/>
</dbReference>
<proteinExistence type="inferred from homology"/>
<feature type="transmembrane region" description="Helical" evidence="2">
    <location>
        <begin position="172"/>
        <end position="196"/>
    </location>
</feature>
<evidence type="ECO:0000313" key="4">
    <source>
        <dbReference type="EMBL" id="EEH63394.1"/>
    </source>
</evidence>
<dbReference type="GO" id="GO:0005886">
    <property type="term" value="C:plasma membrane"/>
    <property type="evidence" value="ECO:0007669"/>
    <property type="project" value="TreeGrafter"/>
</dbReference>
<keyword evidence="5" id="KW-1185">Reference proteome</keyword>
<organism evidence="4 5">
    <name type="scientific">Gleimia coleocanis DSM 15436</name>
    <dbReference type="NCBI Taxonomy" id="525245"/>
    <lineage>
        <taxon>Bacteria</taxon>
        <taxon>Bacillati</taxon>
        <taxon>Actinomycetota</taxon>
        <taxon>Actinomycetes</taxon>
        <taxon>Actinomycetales</taxon>
        <taxon>Actinomycetaceae</taxon>
        <taxon>Gleimia</taxon>
    </lineage>
</organism>
<gene>
    <name evidence="4" type="ORF">HMPREF0044_1318</name>
</gene>
<dbReference type="PANTHER" id="PTHR30487">
    <property type="entry name" value="TYPE 4 PREPILIN-LIKE PROTEINS LEADER PEPTIDE-PROCESSING ENZYME"/>
    <property type="match status" value="1"/>
</dbReference>
<dbReference type="EMBL" id="ACFG01000034">
    <property type="protein sequence ID" value="EEH63394.1"/>
    <property type="molecule type" value="Genomic_DNA"/>
</dbReference>
<dbReference type="PANTHER" id="PTHR30487:SF0">
    <property type="entry name" value="PREPILIN LEADER PEPTIDASE_N-METHYLTRANSFERASE-RELATED"/>
    <property type="match status" value="1"/>
</dbReference>
<evidence type="ECO:0000313" key="5">
    <source>
        <dbReference type="Proteomes" id="UP000010301"/>
    </source>
</evidence>
<comment type="caution">
    <text evidence="4">The sequence shown here is derived from an EMBL/GenBank/DDBJ whole genome shotgun (WGS) entry which is preliminary data.</text>
</comment>
<dbReference type="HOGENOM" id="CLU_1202732_0_0_11"/>
<dbReference type="InterPro" id="IPR050882">
    <property type="entry name" value="Prepilin_peptidase/N-MTase"/>
</dbReference>
<evidence type="ECO:0000256" key="2">
    <source>
        <dbReference type="SAM" id="Phobius"/>
    </source>
</evidence>
<sequence length="226" mass="24147">MQTSFALQTTAAVLGFLSILYALTGGYKLVNEYLFTHGKETSCTPGIGSGNCQWISALSVLAVFVGFYLGYNDPFITISVPILGVLALSAYVDLAVHKLPNRLTFLALVIFLLGLGLRLIILPFENPLPFIASAVFGALVWGLPPALIYYLMKGIGFGDVKLAPVLGAWLGLYGFETAYVGLTVAFLIGGAVALYLVTVKKQAMKTRIAFGPFLILGACLVWALTV</sequence>
<feature type="domain" description="Prepilin type IV endopeptidase peptidase" evidence="3">
    <location>
        <begin position="83"/>
        <end position="194"/>
    </location>
</feature>
<evidence type="ECO:0000259" key="3">
    <source>
        <dbReference type="Pfam" id="PF01478"/>
    </source>
</evidence>
<dbReference type="Pfam" id="PF01478">
    <property type="entry name" value="Peptidase_A24"/>
    <property type="match status" value="1"/>
</dbReference>
<feature type="transmembrane region" description="Helical" evidence="2">
    <location>
        <begin position="208"/>
        <end position="225"/>
    </location>
</feature>
<keyword evidence="2" id="KW-1133">Transmembrane helix</keyword>
<feature type="transmembrane region" description="Helical" evidence="2">
    <location>
        <begin position="54"/>
        <end position="71"/>
    </location>
</feature>
<dbReference type="OrthoDB" id="2087435at2"/>
<name>C0W1M8_9ACTO</name>
<dbReference type="STRING" id="525245.HMPREF0044_1318"/>
<feature type="transmembrane region" description="Helical" evidence="2">
    <location>
        <begin position="128"/>
        <end position="152"/>
    </location>
</feature>
<keyword evidence="2" id="KW-0472">Membrane</keyword>
<dbReference type="Gene3D" id="1.20.120.1220">
    <property type="match status" value="1"/>
</dbReference>
<dbReference type="GO" id="GO:0006465">
    <property type="term" value="P:signal peptide processing"/>
    <property type="evidence" value="ECO:0007669"/>
    <property type="project" value="TreeGrafter"/>
</dbReference>
<feature type="transmembrane region" description="Helical" evidence="2">
    <location>
        <begin position="78"/>
        <end position="97"/>
    </location>
</feature>
<reference evidence="4 5" key="1">
    <citation type="submission" date="2009-01" db="EMBL/GenBank/DDBJ databases">
        <authorList>
            <person name="Qin X."/>
            <person name="Bachman B."/>
            <person name="Battles P."/>
            <person name="Bell A."/>
            <person name="Bess C."/>
            <person name="Bickham C."/>
            <person name="Chaboub L."/>
            <person name="Chen D."/>
            <person name="Coyle M."/>
            <person name="Deiros D.R."/>
            <person name="Dinh H."/>
            <person name="Forbes L."/>
            <person name="Fowler G."/>
            <person name="Francisco L."/>
            <person name="Fu Q."/>
            <person name="Gubbala S."/>
            <person name="Hale W."/>
            <person name="Han Y."/>
            <person name="Hemphill L."/>
            <person name="Highlander S.K."/>
            <person name="Hirani K."/>
            <person name="Hogues M."/>
            <person name="Jackson L."/>
            <person name="Jakkamsetti A."/>
            <person name="Javaid M."/>
            <person name="Jiang H."/>
            <person name="Korchina V."/>
            <person name="Kovar C."/>
            <person name="Lara F."/>
            <person name="Lee S."/>
            <person name="Mata R."/>
            <person name="Mathew T."/>
            <person name="Moen C."/>
            <person name="Morales K."/>
            <person name="Munidasa M."/>
            <person name="Nazareth L."/>
            <person name="Ngo R."/>
            <person name="Nguyen L."/>
            <person name="Okwuonu G."/>
            <person name="Ongeri F."/>
            <person name="Patil S."/>
            <person name="Petrosino J."/>
            <person name="Pham C."/>
            <person name="Pham P."/>
            <person name="Pu L.-L."/>
            <person name="Puazo M."/>
            <person name="Raj R."/>
            <person name="Reid J."/>
            <person name="Rouhana J."/>
            <person name="Saada N."/>
            <person name="Shang Y."/>
            <person name="Simmons D."/>
            <person name="Thornton R."/>
            <person name="Warren J."/>
            <person name="Weissenberger G."/>
            <person name="Zhang J."/>
            <person name="Zhang L."/>
            <person name="Zhou C."/>
            <person name="Zhu D."/>
            <person name="Muzny D."/>
            <person name="Worley K."/>
            <person name="Gibbs R."/>
        </authorList>
    </citation>
    <scope>NUCLEOTIDE SEQUENCE [LARGE SCALE GENOMIC DNA]</scope>
    <source>
        <strain evidence="4 5">DSM 15436</strain>
    </source>
</reference>
<dbReference type="InterPro" id="IPR000045">
    <property type="entry name" value="Prepilin_IV_endopep_pep"/>
</dbReference>
<dbReference type="eggNOG" id="COG1989">
    <property type="taxonomic scope" value="Bacteria"/>
</dbReference>
<keyword evidence="2" id="KW-0812">Transmembrane</keyword>
<dbReference type="AlphaFoldDB" id="C0W1M8"/>
<accession>C0W1M8</accession>
<evidence type="ECO:0000256" key="1">
    <source>
        <dbReference type="ARBA" id="ARBA00005801"/>
    </source>
</evidence>
<protein>
    <submittedName>
        <fullName evidence="4">Peptidase, A24 family</fullName>
    </submittedName>
</protein>